<dbReference type="Pfam" id="PF00672">
    <property type="entry name" value="HAMP"/>
    <property type="match status" value="1"/>
</dbReference>
<dbReference type="SMART" id="SM00304">
    <property type="entry name" value="HAMP"/>
    <property type="match status" value="1"/>
</dbReference>
<organism evidence="17 18">
    <name type="scientific">Dethiosulfatarculus sandiegensis</name>
    <dbReference type="NCBI Taxonomy" id="1429043"/>
    <lineage>
        <taxon>Bacteria</taxon>
        <taxon>Pseudomonadati</taxon>
        <taxon>Thermodesulfobacteriota</taxon>
        <taxon>Desulfarculia</taxon>
        <taxon>Desulfarculales</taxon>
        <taxon>Desulfarculaceae</taxon>
        <taxon>Dethiosulfatarculus</taxon>
    </lineage>
</organism>
<keyword evidence="18" id="KW-1185">Reference proteome</keyword>
<dbReference type="InterPro" id="IPR029151">
    <property type="entry name" value="Sensor-like_sf"/>
</dbReference>
<reference evidence="17 18" key="1">
    <citation type="submission" date="2013-11" db="EMBL/GenBank/DDBJ databases">
        <title>Metagenomic analysis of a methanogenic consortium involved in long chain n-alkane degradation.</title>
        <authorList>
            <person name="Davidova I.A."/>
            <person name="Callaghan A.V."/>
            <person name="Wawrik B."/>
            <person name="Pruitt S."/>
            <person name="Marks C."/>
            <person name="Duncan K.E."/>
            <person name="Suflita J.M."/>
        </authorList>
    </citation>
    <scope>NUCLEOTIDE SEQUENCE [LARGE SCALE GENOMIC DNA]</scope>
    <source>
        <strain evidence="17 18">SPR</strain>
    </source>
</reference>
<keyword evidence="9" id="KW-0418">Kinase</keyword>
<evidence type="ECO:0000256" key="11">
    <source>
        <dbReference type="ARBA" id="ARBA00022989"/>
    </source>
</evidence>
<evidence type="ECO:0000256" key="14">
    <source>
        <dbReference type="SAM" id="Phobius"/>
    </source>
</evidence>
<dbReference type="SUPFAM" id="SSF47384">
    <property type="entry name" value="Homodimeric domain of signal transducing histidine kinase"/>
    <property type="match status" value="1"/>
</dbReference>
<keyword evidence="13 14" id="KW-0472">Membrane</keyword>
<accession>A0A0D2HSB2</accession>
<protein>
    <recommendedName>
        <fullName evidence="3">histidine kinase</fullName>
        <ecNumber evidence="3">2.7.13.3</ecNumber>
    </recommendedName>
</protein>
<dbReference type="RefSeq" id="WP_044349393.1">
    <property type="nucleotide sequence ID" value="NZ_AZAC01000016.1"/>
</dbReference>
<dbReference type="GO" id="GO:0005524">
    <property type="term" value="F:ATP binding"/>
    <property type="evidence" value="ECO:0007669"/>
    <property type="project" value="UniProtKB-KW"/>
</dbReference>
<dbReference type="PANTHER" id="PTHR43065">
    <property type="entry name" value="SENSOR HISTIDINE KINASE"/>
    <property type="match status" value="1"/>
</dbReference>
<dbReference type="PANTHER" id="PTHR43065:SF10">
    <property type="entry name" value="PEROXIDE STRESS-ACTIVATED HISTIDINE KINASE MAK3"/>
    <property type="match status" value="1"/>
</dbReference>
<proteinExistence type="predicted"/>
<keyword evidence="6" id="KW-0808">Transferase</keyword>
<evidence type="ECO:0000256" key="10">
    <source>
        <dbReference type="ARBA" id="ARBA00022840"/>
    </source>
</evidence>
<comment type="catalytic activity">
    <reaction evidence="1">
        <text>ATP + protein L-histidine = ADP + protein N-phospho-L-histidine.</text>
        <dbReference type="EC" id="2.7.13.3"/>
    </reaction>
</comment>
<dbReference type="CDD" id="cd00082">
    <property type="entry name" value="HisKA"/>
    <property type="match status" value="1"/>
</dbReference>
<dbReference type="CDD" id="cd06225">
    <property type="entry name" value="HAMP"/>
    <property type="match status" value="1"/>
</dbReference>
<dbReference type="Gene3D" id="1.10.8.500">
    <property type="entry name" value="HAMP domain in histidine kinase"/>
    <property type="match status" value="1"/>
</dbReference>
<dbReference type="PROSITE" id="PS50885">
    <property type="entry name" value="HAMP"/>
    <property type="match status" value="1"/>
</dbReference>
<dbReference type="EMBL" id="AZAC01000016">
    <property type="protein sequence ID" value="KIX13413.1"/>
    <property type="molecule type" value="Genomic_DNA"/>
</dbReference>
<dbReference type="GO" id="GO:0005886">
    <property type="term" value="C:plasma membrane"/>
    <property type="evidence" value="ECO:0007669"/>
    <property type="project" value="UniProtKB-SubCell"/>
</dbReference>
<feature type="transmembrane region" description="Helical" evidence="14">
    <location>
        <begin position="306"/>
        <end position="329"/>
    </location>
</feature>
<evidence type="ECO:0000256" key="9">
    <source>
        <dbReference type="ARBA" id="ARBA00022777"/>
    </source>
</evidence>
<evidence type="ECO:0000256" key="8">
    <source>
        <dbReference type="ARBA" id="ARBA00022741"/>
    </source>
</evidence>
<dbReference type="Gene3D" id="3.30.450.20">
    <property type="entry name" value="PAS domain"/>
    <property type="match status" value="1"/>
</dbReference>
<dbReference type="FunCoup" id="A0A0D2HSB2">
    <property type="interactions" value="130"/>
</dbReference>
<keyword evidence="10" id="KW-0067">ATP-binding</keyword>
<dbReference type="CDD" id="cd12912">
    <property type="entry name" value="PDC2_MCP_like"/>
    <property type="match status" value="1"/>
</dbReference>
<dbReference type="InterPro" id="IPR003594">
    <property type="entry name" value="HATPase_dom"/>
</dbReference>
<evidence type="ECO:0000256" key="13">
    <source>
        <dbReference type="ARBA" id="ARBA00023136"/>
    </source>
</evidence>
<dbReference type="InterPro" id="IPR036890">
    <property type="entry name" value="HATPase_C_sf"/>
</dbReference>
<evidence type="ECO:0000256" key="5">
    <source>
        <dbReference type="ARBA" id="ARBA00022553"/>
    </source>
</evidence>
<evidence type="ECO:0000256" key="1">
    <source>
        <dbReference type="ARBA" id="ARBA00000085"/>
    </source>
</evidence>
<keyword evidence="5" id="KW-0597">Phosphoprotein</keyword>
<evidence type="ECO:0000256" key="7">
    <source>
        <dbReference type="ARBA" id="ARBA00022692"/>
    </source>
</evidence>
<evidence type="ECO:0000259" key="16">
    <source>
        <dbReference type="PROSITE" id="PS50885"/>
    </source>
</evidence>
<dbReference type="InterPro" id="IPR003660">
    <property type="entry name" value="HAMP_dom"/>
</dbReference>
<evidence type="ECO:0000259" key="15">
    <source>
        <dbReference type="PROSITE" id="PS50109"/>
    </source>
</evidence>
<dbReference type="SUPFAM" id="SSF158472">
    <property type="entry name" value="HAMP domain-like"/>
    <property type="match status" value="1"/>
</dbReference>
<keyword evidence="11 14" id="KW-1133">Transmembrane helix</keyword>
<dbReference type="Proteomes" id="UP000032233">
    <property type="component" value="Unassembled WGS sequence"/>
</dbReference>
<keyword evidence="7 14" id="KW-0812">Transmembrane</keyword>
<gene>
    <name evidence="17" type="ORF">X474_14180</name>
</gene>
<comment type="caution">
    <text evidence="17">The sequence shown here is derived from an EMBL/GenBank/DDBJ whole genome shotgun (WGS) entry which is preliminary data.</text>
</comment>
<dbReference type="EC" id="2.7.13.3" evidence="3"/>
<dbReference type="Gene3D" id="3.30.565.10">
    <property type="entry name" value="Histidine kinase-like ATPase, C-terminal domain"/>
    <property type="match status" value="1"/>
</dbReference>
<dbReference type="PATRIC" id="fig|1429043.3.peg.3007"/>
<dbReference type="InterPro" id="IPR003661">
    <property type="entry name" value="HisK_dim/P_dom"/>
</dbReference>
<keyword evidence="4" id="KW-1003">Cell membrane</keyword>
<sequence>MSQRPGISIFAKLLLVILPLVCLPIALVGYYSMDAASDRVNHLVRQEQMLKVKAVAEEINQAFAGCRMDLKTMTSLPVLDEYHLARHFELQAESMFHQENLVRLSRELLERTQHYLSVRFLDISGKTLIQVNRAGFSINRAGSVWPGRNLINSPPLKEAGVFFSKINKKPAKDGYLISALHPFFTGYRDLAGVLVIDLDFGKIAGKVRNIQVGEDGYSFLVDQKGNTLVHPDYAPYVRNQGSYTEESLQFLIREMMAGKKGWSNYTSENQPKLAAMWPISQMGWSLAVTVPLSQMQKQANDLSRKVFKLMAVTMLLAVLGAFLLSYNLVKPLRNLAEASNRVARGRLDRPLPVSTSDEIGDLTKAFNHMTASLAQAQAELVRNEKLASLGRMSAGVAHEIRNPLNAIKGAMAHLKQRHGDLELVRQYSGLVVEETDRLNRFVSDFLFFAKQTAPRKKQTDLNRLILKVQDLISRTSENEASLFQNELDPALPLVRLDDEQIKQVLINIYLNAIDAAPNTGGIKTLTRLQNNPYAPVVICEITDQGPGMAPRDLSNAFDPFFTTKENGTGLGLTLSLGIIESHGGRLSLVNREKGGLKVSINLPV</sequence>
<feature type="domain" description="Histidine kinase" evidence="15">
    <location>
        <begin position="395"/>
        <end position="604"/>
    </location>
</feature>
<dbReference type="SMART" id="SM00387">
    <property type="entry name" value="HATPase_c"/>
    <property type="match status" value="1"/>
</dbReference>
<dbReference type="AlphaFoldDB" id="A0A0D2HSB2"/>
<dbReference type="InterPro" id="IPR036097">
    <property type="entry name" value="HisK_dim/P_sf"/>
</dbReference>
<keyword evidence="8" id="KW-0547">Nucleotide-binding</keyword>
<comment type="subcellular location">
    <subcellularLocation>
        <location evidence="2">Cell membrane</location>
        <topology evidence="2">Multi-pass membrane protein</topology>
    </subcellularLocation>
</comment>
<evidence type="ECO:0000256" key="3">
    <source>
        <dbReference type="ARBA" id="ARBA00012438"/>
    </source>
</evidence>
<dbReference type="OrthoDB" id="9781147at2"/>
<dbReference type="Pfam" id="PF02518">
    <property type="entry name" value="HATPase_c"/>
    <property type="match status" value="1"/>
</dbReference>
<dbReference type="SUPFAM" id="SSF55874">
    <property type="entry name" value="ATPase domain of HSP90 chaperone/DNA topoisomerase II/histidine kinase"/>
    <property type="match status" value="1"/>
</dbReference>
<evidence type="ECO:0000256" key="2">
    <source>
        <dbReference type="ARBA" id="ARBA00004651"/>
    </source>
</evidence>
<dbReference type="GO" id="GO:0000155">
    <property type="term" value="F:phosphorelay sensor kinase activity"/>
    <property type="evidence" value="ECO:0007669"/>
    <property type="project" value="InterPro"/>
</dbReference>
<dbReference type="SUPFAM" id="SSF103190">
    <property type="entry name" value="Sensory domain-like"/>
    <property type="match status" value="1"/>
</dbReference>
<evidence type="ECO:0000256" key="4">
    <source>
        <dbReference type="ARBA" id="ARBA00022475"/>
    </source>
</evidence>
<dbReference type="SMART" id="SM00388">
    <property type="entry name" value="HisKA"/>
    <property type="match status" value="1"/>
</dbReference>
<evidence type="ECO:0000313" key="18">
    <source>
        <dbReference type="Proteomes" id="UP000032233"/>
    </source>
</evidence>
<dbReference type="PROSITE" id="PS50109">
    <property type="entry name" value="HIS_KIN"/>
    <property type="match status" value="1"/>
</dbReference>
<feature type="domain" description="HAMP" evidence="16">
    <location>
        <begin position="326"/>
        <end position="378"/>
    </location>
</feature>
<dbReference type="Gene3D" id="1.10.287.130">
    <property type="match status" value="1"/>
</dbReference>
<name>A0A0D2HSB2_9BACT</name>
<evidence type="ECO:0000256" key="6">
    <source>
        <dbReference type="ARBA" id="ARBA00022679"/>
    </source>
</evidence>
<dbReference type="InterPro" id="IPR005467">
    <property type="entry name" value="His_kinase_dom"/>
</dbReference>
<evidence type="ECO:0000256" key="12">
    <source>
        <dbReference type="ARBA" id="ARBA00023012"/>
    </source>
</evidence>
<dbReference type="Pfam" id="PF00512">
    <property type="entry name" value="HisKA"/>
    <property type="match status" value="1"/>
</dbReference>
<dbReference type="STRING" id="1429043.X474_14180"/>
<dbReference type="PRINTS" id="PR00344">
    <property type="entry name" value="BCTRLSENSOR"/>
</dbReference>
<dbReference type="InParanoid" id="A0A0D2HSB2"/>
<keyword evidence="12" id="KW-0902">Two-component regulatory system</keyword>
<dbReference type="InterPro" id="IPR004358">
    <property type="entry name" value="Sig_transdc_His_kin-like_C"/>
</dbReference>
<evidence type="ECO:0000313" key="17">
    <source>
        <dbReference type="EMBL" id="KIX13413.1"/>
    </source>
</evidence>
<dbReference type="InterPro" id="IPR033479">
    <property type="entry name" value="dCache_1"/>
</dbReference>
<dbReference type="Pfam" id="PF02743">
    <property type="entry name" value="dCache_1"/>
    <property type="match status" value="1"/>
</dbReference>
<feature type="transmembrane region" description="Helical" evidence="14">
    <location>
        <begin position="6"/>
        <end position="31"/>
    </location>
</feature>